<dbReference type="CDD" id="cd20335">
    <property type="entry name" value="BRcat_RBR"/>
    <property type="match status" value="1"/>
</dbReference>
<dbReference type="PANTHER" id="PTHR31063:SF4">
    <property type="entry name" value="IBR DOMAIN-CONTAINING PROTEIN"/>
    <property type="match status" value="1"/>
</dbReference>
<dbReference type="SUPFAM" id="SSF57850">
    <property type="entry name" value="RING/U-box"/>
    <property type="match status" value="2"/>
</dbReference>
<dbReference type="PROSITE" id="PS00518">
    <property type="entry name" value="ZF_RING_1"/>
    <property type="match status" value="1"/>
</dbReference>
<dbReference type="Gene3D" id="3.30.40.10">
    <property type="entry name" value="Zinc/RING finger domain, C3HC4 (zinc finger)"/>
    <property type="match status" value="1"/>
</dbReference>
<sequence length="860" mass="97602">MLCNAKVTLLVTPNVCSKCIKASQPAEFPTFATATTMSYLEEKPHIGSHANSKAHHYALLKSSHKQGKKNDVFCKTIVNPEVLTKKQRAKLIQGSNDKSNFAFDVYYSLNRKYRWQQIGGADDLIAMDAHVLPQQIQLEGTNIATSLGKKRLVQTHFEREIDGSVVETTNHEPALGTFNRVVAKKHKQKVIKGMALALRDFGKDEKREAENVVAPVVRYVATKPHPSAQVYGSGILRGSCNVAADSGKWDDIDDNGDYFSDEYEYDYDDDTDSATDEEAAIYSAPKQKTFSLSDFVIEKQKPVMSVKSETSIDFVDDCEDFIDDFKSSKPTDKNVYSDELRLPSDLFFREVDLKWKKSTKKSTFASEFETLSSVPEHTFRWLNADKTSCIVDLTKRLDSSAKNETLLVVFEKIVCHTNMIRILISGSFPCPTDLSLRVLRRLEFKSPTEFIDRIVLRSQKTYDKNHEYAKRVGDITEYQGVYYPDQFTHSSRADRAAVLKCPSITDITSDVIDFEFITDDSTDAVIAPETCHICGTDDILTFSVFDGCNHTFCRNCVRSRFTTDVANRSEFPLKCFDTNCMAPVRPEMLYVVLPLPAIKFYFRSAFKAEATACGDKTVRCPGCRNFLSIKIETEFGSIACVNCNVSFCLKCFKRPHFPLNCLELEQWNEKFTRQCVLTDLPPKNITKCQCGTLNFIPKKYTWKHACVGCGKIYYYEGNYGFRTFPGRITLEVFEHPKVIASQYFEVCAPLFQMRFRASTAFDFKKYCLPVVESSQKESVVTARKLALHMLELGFAWLYLNRGSDTTIWTDAKVKLTQLHAKMEEINVIVDQRVVLNSTAEKVLQLNDIVKCVMCTFTNSV</sequence>
<organism evidence="4 5">
    <name type="scientific">Panagrellus redivivus</name>
    <name type="common">Microworm</name>
    <dbReference type="NCBI Taxonomy" id="6233"/>
    <lineage>
        <taxon>Eukaryota</taxon>
        <taxon>Metazoa</taxon>
        <taxon>Ecdysozoa</taxon>
        <taxon>Nematoda</taxon>
        <taxon>Chromadorea</taxon>
        <taxon>Rhabditida</taxon>
        <taxon>Tylenchina</taxon>
        <taxon>Panagrolaimomorpha</taxon>
        <taxon>Panagrolaimoidea</taxon>
        <taxon>Panagrolaimidae</taxon>
        <taxon>Panagrellus</taxon>
    </lineage>
</organism>
<reference evidence="4" key="1">
    <citation type="journal article" date="2013" name="Genetics">
        <title>The draft genome and transcriptome of Panagrellus redivivus are shaped by the harsh demands of a free-living lifestyle.</title>
        <authorList>
            <person name="Srinivasan J."/>
            <person name="Dillman A.R."/>
            <person name="Macchietto M.G."/>
            <person name="Heikkinen L."/>
            <person name="Lakso M."/>
            <person name="Fracchia K.M."/>
            <person name="Antoshechkin I."/>
            <person name="Mortazavi A."/>
            <person name="Wong G."/>
            <person name="Sternberg P.W."/>
        </authorList>
    </citation>
    <scope>NUCLEOTIDE SEQUENCE [LARGE SCALE GENOMIC DNA]</scope>
    <source>
        <strain evidence="4">MT8872</strain>
    </source>
</reference>
<dbReference type="Proteomes" id="UP000492821">
    <property type="component" value="Unassembled WGS sequence"/>
</dbReference>
<dbReference type="InterPro" id="IPR017907">
    <property type="entry name" value="Znf_RING_CS"/>
</dbReference>
<accession>A0A7E4VL79</accession>
<name>A0A7E4VL79_PANRE</name>
<evidence type="ECO:0000256" key="3">
    <source>
        <dbReference type="ARBA" id="ARBA00022833"/>
    </source>
</evidence>
<dbReference type="PANTHER" id="PTHR31063">
    <property type="entry name" value="PROTEIN CBG08668"/>
    <property type="match status" value="1"/>
</dbReference>
<keyword evidence="2" id="KW-0863">Zinc-finger</keyword>
<dbReference type="GO" id="GO:0008270">
    <property type="term" value="F:zinc ion binding"/>
    <property type="evidence" value="ECO:0007669"/>
    <property type="project" value="UniProtKB-KW"/>
</dbReference>
<dbReference type="InterPro" id="IPR013083">
    <property type="entry name" value="Znf_RING/FYVE/PHD"/>
</dbReference>
<evidence type="ECO:0000256" key="1">
    <source>
        <dbReference type="ARBA" id="ARBA00022723"/>
    </source>
</evidence>
<evidence type="ECO:0000313" key="4">
    <source>
        <dbReference type="Proteomes" id="UP000492821"/>
    </source>
</evidence>
<keyword evidence="1" id="KW-0479">Metal-binding</keyword>
<evidence type="ECO:0000313" key="5">
    <source>
        <dbReference type="WBParaSite" id="Pan_g22473.t1"/>
    </source>
</evidence>
<protein>
    <submittedName>
        <fullName evidence="5">Elf4 domain-containing protein</fullName>
    </submittedName>
</protein>
<proteinExistence type="predicted"/>
<keyword evidence="3" id="KW-0862">Zinc</keyword>
<evidence type="ECO:0000256" key="2">
    <source>
        <dbReference type="ARBA" id="ARBA00022771"/>
    </source>
</evidence>
<dbReference type="AlphaFoldDB" id="A0A7E4VL79"/>
<keyword evidence="4" id="KW-1185">Reference proteome</keyword>
<reference evidence="5" key="2">
    <citation type="submission" date="2020-10" db="UniProtKB">
        <authorList>
            <consortium name="WormBaseParasite"/>
        </authorList>
    </citation>
    <scope>IDENTIFICATION</scope>
</reference>
<dbReference type="WBParaSite" id="Pan_g22473.t1">
    <property type="protein sequence ID" value="Pan_g22473.t1"/>
    <property type="gene ID" value="Pan_g22473"/>
</dbReference>